<dbReference type="GO" id="GO:0008379">
    <property type="term" value="F:thioredoxin peroxidase activity"/>
    <property type="evidence" value="ECO:0007669"/>
    <property type="project" value="TreeGrafter"/>
</dbReference>
<dbReference type="eggNOG" id="KOG0855">
    <property type="taxonomic scope" value="Eukaryota"/>
</dbReference>
<dbReference type="Proteomes" id="UP000030151">
    <property type="component" value="Unassembled WGS sequence"/>
</dbReference>
<comment type="caution">
    <text evidence="8">The sequence shown here is derived from an EMBL/GenBank/DDBJ whole genome shotgun (WGS) entry which is preliminary data.</text>
</comment>
<protein>
    <submittedName>
        <fullName evidence="8">Peroxiredoxin (PRX) family protein</fullName>
    </submittedName>
</protein>
<comment type="similarity">
    <text evidence="1">Belongs to the peroxiredoxin family. Prx5 subfamily.</text>
</comment>
<dbReference type="GO" id="GO:0034599">
    <property type="term" value="P:cellular response to oxidative stress"/>
    <property type="evidence" value="ECO:0007669"/>
    <property type="project" value="TreeGrafter"/>
</dbReference>
<feature type="domain" description="Redoxin" evidence="7">
    <location>
        <begin position="23"/>
        <end position="175"/>
    </location>
</feature>
<sequence length="188" mass="20539">MMPTLPSGLPEPVDDGACNHLTGLTLPRISLPTTNTSAVQVDLSALDGLTIVFCYPRSAAAGESVPPDWDAIPGARGCTPQACSFRDNAGALYASGVKFLFGLSTQGSETQSEFHDRTHLPYDLLSDEKLQFAEALKLPLFEWKGQTLIKRLTLAISKGKIIKFWYPVFPPDQNVFAVLEWLKGEVEK</sequence>
<keyword evidence="6" id="KW-0676">Redox-active center</keyword>
<evidence type="ECO:0000256" key="1">
    <source>
        <dbReference type="ARBA" id="ARBA00010505"/>
    </source>
</evidence>
<evidence type="ECO:0000256" key="6">
    <source>
        <dbReference type="ARBA" id="ARBA00023284"/>
    </source>
</evidence>
<evidence type="ECO:0000259" key="7">
    <source>
        <dbReference type="Pfam" id="PF08534"/>
    </source>
</evidence>
<dbReference type="PANTHER" id="PTHR42801:SF21">
    <property type="entry name" value="BCPB PROTEIN"/>
    <property type="match status" value="1"/>
</dbReference>
<evidence type="ECO:0000313" key="8">
    <source>
        <dbReference type="EMBL" id="EXU99422.1"/>
    </source>
</evidence>
<evidence type="ECO:0000256" key="5">
    <source>
        <dbReference type="ARBA" id="ARBA00023157"/>
    </source>
</evidence>
<dbReference type="CDD" id="cd03017">
    <property type="entry name" value="PRX_BCP"/>
    <property type="match status" value="1"/>
</dbReference>
<dbReference type="Gene3D" id="3.40.30.10">
    <property type="entry name" value="Glutaredoxin"/>
    <property type="match status" value="1"/>
</dbReference>
<dbReference type="InterPro" id="IPR036249">
    <property type="entry name" value="Thioredoxin-like_sf"/>
</dbReference>
<dbReference type="Pfam" id="PF08534">
    <property type="entry name" value="Redoxin"/>
    <property type="match status" value="1"/>
</dbReference>
<evidence type="ECO:0000256" key="3">
    <source>
        <dbReference type="ARBA" id="ARBA00022862"/>
    </source>
</evidence>
<accession>A0A014NCM7</accession>
<dbReference type="EMBL" id="JELW01000019">
    <property type="protein sequence ID" value="EXU99422.1"/>
    <property type="molecule type" value="Genomic_DNA"/>
</dbReference>
<dbReference type="GO" id="GO:0045454">
    <property type="term" value="P:cell redox homeostasis"/>
    <property type="evidence" value="ECO:0007669"/>
    <property type="project" value="TreeGrafter"/>
</dbReference>
<evidence type="ECO:0000256" key="2">
    <source>
        <dbReference type="ARBA" id="ARBA00022559"/>
    </source>
</evidence>
<dbReference type="InterPro" id="IPR013740">
    <property type="entry name" value="Redoxin"/>
</dbReference>
<dbReference type="SUPFAM" id="SSF52833">
    <property type="entry name" value="Thioredoxin-like"/>
    <property type="match status" value="1"/>
</dbReference>
<gene>
    <name evidence="8" type="ORF">X797_007558</name>
</gene>
<keyword evidence="2" id="KW-0575">Peroxidase</keyword>
<evidence type="ECO:0000256" key="4">
    <source>
        <dbReference type="ARBA" id="ARBA00023002"/>
    </source>
</evidence>
<dbReference type="PANTHER" id="PTHR42801">
    <property type="entry name" value="THIOREDOXIN-DEPENDENT PEROXIDE REDUCTASE"/>
    <property type="match status" value="1"/>
</dbReference>
<proteinExistence type="inferred from homology"/>
<name>A0A014NCM7_9HYPO</name>
<keyword evidence="5" id="KW-1015">Disulfide bond</keyword>
<dbReference type="AlphaFoldDB" id="A0A014NCM7"/>
<evidence type="ECO:0000313" key="9">
    <source>
        <dbReference type="Proteomes" id="UP000030151"/>
    </source>
</evidence>
<organism evidence="8 9">
    <name type="scientific">Metarhizium robertsii</name>
    <dbReference type="NCBI Taxonomy" id="568076"/>
    <lineage>
        <taxon>Eukaryota</taxon>
        <taxon>Fungi</taxon>
        <taxon>Dikarya</taxon>
        <taxon>Ascomycota</taxon>
        <taxon>Pezizomycotina</taxon>
        <taxon>Sordariomycetes</taxon>
        <taxon>Hypocreomycetidae</taxon>
        <taxon>Hypocreales</taxon>
        <taxon>Clavicipitaceae</taxon>
        <taxon>Metarhizium</taxon>
    </lineage>
</organism>
<dbReference type="InterPro" id="IPR050924">
    <property type="entry name" value="Peroxiredoxin_BCP/PrxQ"/>
</dbReference>
<keyword evidence="3" id="KW-0049">Antioxidant</keyword>
<keyword evidence="4" id="KW-0560">Oxidoreductase</keyword>
<dbReference type="GO" id="GO:0005737">
    <property type="term" value="C:cytoplasm"/>
    <property type="evidence" value="ECO:0007669"/>
    <property type="project" value="TreeGrafter"/>
</dbReference>
<reference evidence="8 9" key="1">
    <citation type="submission" date="2014-02" db="EMBL/GenBank/DDBJ databases">
        <title>The genome sequence of the entomopathogenic fungus Metarhizium robertsii ARSEF 2575.</title>
        <authorList>
            <person name="Giuliano Garisto Donzelli B."/>
            <person name="Roe B.A."/>
            <person name="Macmil S.L."/>
            <person name="Krasnoff S.B."/>
            <person name="Gibson D.M."/>
        </authorList>
    </citation>
    <scope>NUCLEOTIDE SEQUENCE [LARGE SCALE GENOMIC DNA]</scope>
    <source>
        <strain evidence="8 9">ARSEF 2575</strain>
    </source>
</reference>
<dbReference type="HOGENOM" id="CLU_102256_0_0_1"/>